<dbReference type="InParanoid" id="A0A1V9X8F2"/>
<evidence type="ECO:0000313" key="2">
    <source>
        <dbReference type="Proteomes" id="UP000192247"/>
    </source>
</evidence>
<name>A0A1V9X8F2_9ACAR</name>
<dbReference type="AlphaFoldDB" id="A0A1V9X8F2"/>
<evidence type="ECO:0000313" key="1">
    <source>
        <dbReference type="EMBL" id="OQR69673.1"/>
    </source>
</evidence>
<dbReference type="Proteomes" id="UP000192247">
    <property type="component" value="Unassembled WGS sequence"/>
</dbReference>
<accession>A0A1V9X8F2</accession>
<reference evidence="1 2" key="1">
    <citation type="journal article" date="2017" name="Gigascience">
        <title>Draft genome of the honey bee ectoparasitic mite, Tropilaelaps mercedesae, is shaped by the parasitic life history.</title>
        <authorList>
            <person name="Dong X."/>
            <person name="Armstrong S.D."/>
            <person name="Xia D."/>
            <person name="Makepeace B.L."/>
            <person name="Darby A.C."/>
            <person name="Kadowaki T."/>
        </authorList>
    </citation>
    <scope>NUCLEOTIDE SEQUENCE [LARGE SCALE GENOMIC DNA]</scope>
    <source>
        <strain evidence="1">Wuxi-XJTLU</strain>
    </source>
</reference>
<sequence length="97" mass="10355">MSYTGTATFAVCFASAEALLSKRGVTYTVSITGILLADYASAESSRCSTLRTIIQPTPDSDRTGPCQPVAPSRVRKLLQGCFRRTGIENEADFLSSA</sequence>
<dbReference type="EMBL" id="MNPL01020177">
    <property type="protein sequence ID" value="OQR69673.1"/>
    <property type="molecule type" value="Genomic_DNA"/>
</dbReference>
<keyword evidence="2" id="KW-1185">Reference proteome</keyword>
<comment type="caution">
    <text evidence="1">The sequence shown here is derived from an EMBL/GenBank/DDBJ whole genome shotgun (WGS) entry which is preliminary data.</text>
</comment>
<organism evidence="1 2">
    <name type="scientific">Tropilaelaps mercedesae</name>
    <dbReference type="NCBI Taxonomy" id="418985"/>
    <lineage>
        <taxon>Eukaryota</taxon>
        <taxon>Metazoa</taxon>
        <taxon>Ecdysozoa</taxon>
        <taxon>Arthropoda</taxon>
        <taxon>Chelicerata</taxon>
        <taxon>Arachnida</taxon>
        <taxon>Acari</taxon>
        <taxon>Parasitiformes</taxon>
        <taxon>Mesostigmata</taxon>
        <taxon>Gamasina</taxon>
        <taxon>Dermanyssoidea</taxon>
        <taxon>Laelapidae</taxon>
        <taxon>Tropilaelaps</taxon>
    </lineage>
</organism>
<protein>
    <submittedName>
        <fullName evidence="1">Uncharacterized protein</fullName>
    </submittedName>
</protein>
<gene>
    <name evidence="1" type="ORF">BIW11_04322</name>
</gene>
<proteinExistence type="predicted"/>